<reference evidence="4 5" key="1">
    <citation type="journal article" date="2013" name="Int. J. Syst. Evol. Microbiol.">
        <title>Roseomonas aerophila sp. nov., isolated from air.</title>
        <authorList>
            <person name="Kim S.J."/>
            <person name="Weon H.Y."/>
            <person name="Ahn J.H."/>
            <person name="Hong S.B."/>
            <person name="Seok S.J."/>
            <person name="Whang K.S."/>
            <person name="Kwon S.W."/>
        </authorList>
    </citation>
    <scope>NUCLEOTIDE SEQUENCE [LARGE SCALE GENOMIC DNA]</scope>
    <source>
        <strain evidence="4 5">NBRC 108923</strain>
    </source>
</reference>
<dbReference type="EMBL" id="JACTVA010000071">
    <property type="protein sequence ID" value="MBC9209772.1"/>
    <property type="molecule type" value="Genomic_DNA"/>
</dbReference>
<organism evidence="4 5">
    <name type="scientific">Teichococcus aerophilus</name>
    <dbReference type="NCBI Taxonomy" id="1224513"/>
    <lineage>
        <taxon>Bacteria</taxon>
        <taxon>Pseudomonadati</taxon>
        <taxon>Pseudomonadota</taxon>
        <taxon>Alphaproteobacteria</taxon>
        <taxon>Acetobacterales</taxon>
        <taxon>Roseomonadaceae</taxon>
        <taxon>Roseomonas</taxon>
    </lineage>
</organism>
<feature type="domain" description="N-acetyltransferase" evidence="3">
    <location>
        <begin position="1"/>
        <end position="153"/>
    </location>
</feature>
<keyword evidence="1" id="KW-0808">Transferase</keyword>
<dbReference type="Gene3D" id="3.40.630.30">
    <property type="match status" value="1"/>
</dbReference>
<dbReference type="CDD" id="cd04301">
    <property type="entry name" value="NAT_SF"/>
    <property type="match status" value="1"/>
</dbReference>
<name>A0ABR7RUQ2_9PROT</name>
<comment type="caution">
    <text evidence="4">The sequence shown here is derived from an EMBL/GenBank/DDBJ whole genome shotgun (WGS) entry which is preliminary data.</text>
</comment>
<proteinExistence type="predicted"/>
<dbReference type="PANTHER" id="PTHR43072:SF23">
    <property type="entry name" value="UPF0039 PROTEIN C11D3.02C"/>
    <property type="match status" value="1"/>
</dbReference>
<dbReference type="Pfam" id="PF00583">
    <property type="entry name" value="Acetyltransf_1"/>
    <property type="match status" value="1"/>
</dbReference>
<evidence type="ECO:0000256" key="1">
    <source>
        <dbReference type="ARBA" id="ARBA00022679"/>
    </source>
</evidence>
<dbReference type="InterPro" id="IPR000182">
    <property type="entry name" value="GNAT_dom"/>
</dbReference>
<protein>
    <submittedName>
        <fullName evidence="4">N-acetyltransferase family protein</fullName>
    </submittedName>
</protein>
<dbReference type="Proteomes" id="UP000626026">
    <property type="component" value="Unassembled WGS sequence"/>
</dbReference>
<gene>
    <name evidence="4" type="ORF">IBL26_23245</name>
</gene>
<dbReference type="InterPro" id="IPR016181">
    <property type="entry name" value="Acyl_CoA_acyltransferase"/>
</dbReference>
<sequence length="167" mass="18446">MAEDQDAPGILAILNDIILTTTAVYTDRPESLEERLVWLHHRRALGYPVLVAECLRDGSILGFASFGDFRGGWAGFRHTVEHSVHVRADARGRGVGQTLVATLVEQARSRGKHVLVASVDAENARSLHMHEKLGFTRVAHMPQVGCKFGRWLDLVVLQLVLSDDTPC</sequence>
<accession>A0ABR7RUQ2</accession>
<evidence type="ECO:0000256" key="2">
    <source>
        <dbReference type="ARBA" id="ARBA00023315"/>
    </source>
</evidence>
<evidence type="ECO:0000313" key="4">
    <source>
        <dbReference type="EMBL" id="MBC9209772.1"/>
    </source>
</evidence>
<keyword evidence="5" id="KW-1185">Reference proteome</keyword>
<dbReference type="PROSITE" id="PS51186">
    <property type="entry name" value="GNAT"/>
    <property type="match status" value="1"/>
</dbReference>
<dbReference type="PANTHER" id="PTHR43072">
    <property type="entry name" value="N-ACETYLTRANSFERASE"/>
    <property type="match status" value="1"/>
</dbReference>
<evidence type="ECO:0000259" key="3">
    <source>
        <dbReference type="PROSITE" id="PS51186"/>
    </source>
</evidence>
<evidence type="ECO:0000313" key="5">
    <source>
        <dbReference type="Proteomes" id="UP000626026"/>
    </source>
</evidence>
<keyword evidence="2" id="KW-0012">Acyltransferase</keyword>
<dbReference type="SUPFAM" id="SSF55729">
    <property type="entry name" value="Acyl-CoA N-acyltransferases (Nat)"/>
    <property type="match status" value="1"/>
</dbReference>